<sequence>MFRFVVLAVVVTVVLSEDNKKCRRLFHPPAMHCCKSDMGPPKINKEELKECFDSPHKPPPSCDLDICIAKKRGYGSDDGTVDMDAFEKTITEDFEDAPTLVEAIKENCIKGDLSKYGPPDACKLAQLKMCIHKTMIMDCKEWDDDGPCAGMKDLVKECAKMDE</sequence>
<feature type="chain" id="PRO_5016632981" evidence="1">
    <location>
        <begin position="17"/>
        <end position="163"/>
    </location>
</feature>
<keyword evidence="1" id="KW-0732">Signal</keyword>
<proteinExistence type="evidence at transcript level"/>
<dbReference type="EMBL" id="MG788226">
    <property type="protein sequence ID" value="AXF48744.1"/>
    <property type="molecule type" value="mRNA"/>
</dbReference>
<name>A0A345BES0_9NEOP</name>
<evidence type="ECO:0000256" key="1">
    <source>
        <dbReference type="SAM" id="SignalP"/>
    </source>
</evidence>
<accession>A0A345BES0</accession>
<organism evidence="2">
    <name type="scientific">Lobesia botrana</name>
    <dbReference type="NCBI Taxonomy" id="209534"/>
    <lineage>
        <taxon>Eukaryota</taxon>
        <taxon>Metazoa</taxon>
        <taxon>Ecdysozoa</taxon>
        <taxon>Arthropoda</taxon>
        <taxon>Hexapoda</taxon>
        <taxon>Insecta</taxon>
        <taxon>Pterygota</taxon>
        <taxon>Neoptera</taxon>
        <taxon>Endopterygota</taxon>
        <taxon>Lepidoptera</taxon>
        <taxon>Glossata</taxon>
        <taxon>Ditrysia</taxon>
        <taxon>Tortricoidea</taxon>
        <taxon>Tortricidae</taxon>
        <taxon>Olethreutinae</taxon>
        <taxon>Olethreutini</taxon>
        <taxon>Lobesia</taxon>
    </lineage>
</organism>
<reference evidence="2" key="1">
    <citation type="journal article" date="2018" name="Comp. Biochem. Physiol. Part D Genomics Proteomics">
        <title>Analysis of the grapevine moth Lobesia botrana antennal transcriptome and expression of odorant-binding and chemosensory proteins.</title>
        <authorList>
            <person name="Rojas V."/>
            <person name="Jimenez H."/>
            <person name="Palma-Millanao R."/>
            <person name="Gonzalez-Gonzalez A."/>
            <person name="Machuca J."/>
            <person name="Godoy R."/>
            <person name="Ceballos R."/>
            <person name="Mutis A."/>
            <person name="Venthur H."/>
        </authorList>
    </citation>
    <scope>NUCLEOTIDE SEQUENCE</scope>
</reference>
<evidence type="ECO:0000313" key="2">
    <source>
        <dbReference type="EMBL" id="AXF48744.1"/>
    </source>
</evidence>
<protein>
    <submittedName>
        <fullName evidence="2">Odorant-binding protein OBP47</fullName>
    </submittedName>
</protein>
<feature type="signal peptide" evidence="1">
    <location>
        <begin position="1"/>
        <end position="16"/>
    </location>
</feature>
<dbReference type="AlphaFoldDB" id="A0A345BES0"/>